<dbReference type="Pfam" id="PF25973">
    <property type="entry name" value="BSH_CzcB"/>
    <property type="match status" value="1"/>
</dbReference>
<evidence type="ECO:0000256" key="2">
    <source>
        <dbReference type="ARBA" id="ARBA00022448"/>
    </source>
</evidence>
<dbReference type="SUPFAM" id="SSF111369">
    <property type="entry name" value="HlyD-like secretion proteins"/>
    <property type="match status" value="1"/>
</dbReference>
<dbReference type="InterPro" id="IPR051909">
    <property type="entry name" value="MFP_Cation_Efflux"/>
</dbReference>
<dbReference type="RefSeq" id="WP_149526169.1">
    <property type="nucleotide sequence ID" value="NZ_CP030848.1"/>
</dbReference>
<sequence length="369" mass="41496">MKIKTLLLSIPILLLQLSACQNGNDQVVSESDGLDTTYCISTESKNLIGLDIIHQRPIQEQLTFSGKVEYNENDLVSFKSLIQGVVEQVNFELGDEVKKGQLLATVSSSDIQQLLQDRRYQESQISLLEKQISSKKEMLKDGLIAKPELLTSEYELAAAKIELDKINAALQLFKATSKGSFQLIAPKNGIIVKKNISAGQTISPEDNDSPLFAISNLKQVWILINIHATNLPYIHLNDEVQIRTLAYPDRTYRGRIDKIYNVFDDDEHVLKARVVLSNEDLKLLPGLSADIIVNKRTNLGDAFAIPNGAKIFHNNKEYVVLYNTDCDLQVKEIKSIASNEEFTYVKEEFAEGQQIITRNALLFFEQLIP</sequence>
<gene>
    <name evidence="6" type="ORF">HX018_16425</name>
</gene>
<protein>
    <submittedName>
        <fullName evidence="6">Efflux RND transporter periplasmic adaptor subunit</fullName>
    </submittedName>
</protein>
<comment type="similarity">
    <text evidence="1">Belongs to the membrane fusion protein (MFP) (TC 8.A.1) family.</text>
</comment>
<reference evidence="6" key="2">
    <citation type="journal article" date="2022" name="Sci. Total Environ.">
        <title>Prevalence, transmission, and molecular epidemiology of tet(X)-positive bacteria among humans, animals, and environmental niches in China: An epidemiological, and genomic-based study.</title>
        <authorList>
            <person name="Dong N."/>
            <person name="Zeng Y."/>
            <person name="Cai C."/>
            <person name="Sun C."/>
            <person name="Lu J."/>
            <person name="Liu C."/>
            <person name="Zhou H."/>
            <person name="Sun Q."/>
            <person name="Shu L."/>
            <person name="Wang H."/>
            <person name="Wang Y."/>
            <person name="Wang S."/>
            <person name="Wu C."/>
            <person name="Chan E.W."/>
            <person name="Chen G."/>
            <person name="Shen Z."/>
            <person name="Chen S."/>
            <person name="Zhang R."/>
        </authorList>
    </citation>
    <scope>NUCLEOTIDE SEQUENCE</scope>
    <source>
        <strain evidence="6">R1692</strain>
    </source>
</reference>
<feature type="signal peptide" evidence="3">
    <location>
        <begin position="1"/>
        <end position="23"/>
    </location>
</feature>
<organism evidence="6 7">
    <name type="scientific">Sphingobacterium hotanense</name>
    <dbReference type="NCBI Taxonomy" id="649196"/>
    <lineage>
        <taxon>Bacteria</taxon>
        <taxon>Pseudomonadati</taxon>
        <taxon>Bacteroidota</taxon>
        <taxon>Sphingobacteriia</taxon>
        <taxon>Sphingobacteriales</taxon>
        <taxon>Sphingobacteriaceae</taxon>
        <taxon>Sphingobacterium</taxon>
    </lineage>
</organism>
<reference evidence="6" key="1">
    <citation type="submission" date="2020-06" db="EMBL/GenBank/DDBJ databases">
        <authorList>
            <person name="Dong N."/>
        </authorList>
    </citation>
    <scope>NUCLEOTIDE SEQUENCE</scope>
    <source>
        <strain evidence="6">R1692</strain>
    </source>
</reference>
<accession>A0ABT7NRE4</accession>
<dbReference type="Proteomes" id="UP001170954">
    <property type="component" value="Unassembled WGS sequence"/>
</dbReference>
<evidence type="ECO:0000313" key="6">
    <source>
        <dbReference type="EMBL" id="MDM1049826.1"/>
    </source>
</evidence>
<evidence type="ECO:0000256" key="3">
    <source>
        <dbReference type="SAM" id="SignalP"/>
    </source>
</evidence>
<dbReference type="Pfam" id="PF25954">
    <property type="entry name" value="Beta-barrel_RND_2"/>
    <property type="match status" value="1"/>
</dbReference>
<name>A0ABT7NRE4_9SPHI</name>
<evidence type="ECO:0000259" key="4">
    <source>
        <dbReference type="Pfam" id="PF25954"/>
    </source>
</evidence>
<dbReference type="InterPro" id="IPR058792">
    <property type="entry name" value="Beta-barrel_RND_2"/>
</dbReference>
<dbReference type="InterPro" id="IPR006143">
    <property type="entry name" value="RND_pump_MFP"/>
</dbReference>
<feature type="domain" description="CzcB-like barrel-sandwich hybrid" evidence="5">
    <location>
        <begin position="82"/>
        <end position="215"/>
    </location>
</feature>
<keyword evidence="3" id="KW-0732">Signal</keyword>
<feature type="domain" description="CusB-like beta-barrel" evidence="4">
    <location>
        <begin position="219"/>
        <end position="295"/>
    </location>
</feature>
<dbReference type="EMBL" id="JACAGK010000058">
    <property type="protein sequence ID" value="MDM1049826.1"/>
    <property type="molecule type" value="Genomic_DNA"/>
</dbReference>
<dbReference type="InterPro" id="IPR058647">
    <property type="entry name" value="BSH_CzcB-like"/>
</dbReference>
<dbReference type="NCBIfam" id="TIGR01730">
    <property type="entry name" value="RND_mfp"/>
    <property type="match status" value="1"/>
</dbReference>
<keyword evidence="7" id="KW-1185">Reference proteome</keyword>
<evidence type="ECO:0000313" key="7">
    <source>
        <dbReference type="Proteomes" id="UP001170954"/>
    </source>
</evidence>
<feature type="chain" id="PRO_5045289940" evidence="3">
    <location>
        <begin position="24"/>
        <end position="369"/>
    </location>
</feature>
<dbReference type="Gene3D" id="2.40.50.100">
    <property type="match status" value="1"/>
</dbReference>
<comment type="caution">
    <text evidence="6">The sequence shown here is derived from an EMBL/GenBank/DDBJ whole genome shotgun (WGS) entry which is preliminary data.</text>
</comment>
<keyword evidence="2" id="KW-0813">Transport</keyword>
<dbReference type="Gene3D" id="2.40.30.170">
    <property type="match status" value="1"/>
</dbReference>
<dbReference type="PANTHER" id="PTHR30097">
    <property type="entry name" value="CATION EFFLUX SYSTEM PROTEIN CUSB"/>
    <property type="match status" value="1"/>
</dbReference>
<proteinExistence type="inferred from homology"/>
<evidence type="ECO:0000259" key="5">
    <source>
        <dbReference type="Pfam" id="PF25973"/>
    </source>
</evidence>
<evidence type="ECO:0000256" key="1">
    <source>
        <dbReference type="ARBA" id="ARBA00009477"/>
    </source>
</evidence>
<dbReference type="PANTHER" id="PTHR30097:SF4">
    <property type="entry name" value="SLR6042 PROTEIN"/>
    <property type="match status" value="1"/>
</dbReference>